<dbReference type="AlphaFoldDB" id="A0AAD7ETM6"/>
<accession>A0AAD7ETM6</accession>
<evidence type="ECO:0000313" key="1">
    <source>
        <dbReference type="EMBL" id="KAJ7350708.1"/>
    </source>
</evidence>
<dbReference type="EMBL" id="JARIHO010000014">
    <property type="protein sequence ID" value="KAJ7350708.1"/>
    <property type="molecule type" value="Genomic_DNA"/>
</dbReference>
<proteinExistence type="predicted"/>
<evidence type="ECO:0000313" key="2">
    <source>
        <dbReference type="Proteomes" id="UP001218218"/>
    </source>
</evidence>
<sequence>MGTRGYRVYRHKGYYHVHYNHWDSYPSNLGVKVAAEVPQNEEEYRKWLKNLREALDHHFENNKDHIDSEGAAYRITTSQVTNDIWIEWIYEIDLDHEVFLIDSNPMFALNNMPDSEDLFLECIQFDAYGHRACGPSTPEKHRYEWKASPPNVDHAVIDEYAARHSDSDIGLPISELLGTTGLVNSCEAARHALYEVIIGGMMTTWEIGHSIRTLETATDRASVSGDLLAMGVDMVQVAFGRMLFGRPIEIDKPDKVKKTVPVPPEFSWLAPDVCLRITTHLDDEPNLKRSILELVGEVALNRQLGHITYGVLFSFFHCVIVRVDLQNGFKSTAVLQFLPSFYATSPSTPGIAALSSLAYHCLDTPAPPSGPEFAVLNPNHFLHQVPHEVFELITDHLAPSDLTSLCAAAPPFEPASQSILCFPHIEEYRLVQGAPEMIEDALVENDYGEMTTKKGGPSLLCKLFSTVVCGSVGPVLAVGGEAGYNGGFFPIPLGGKGREVGWEVKKGAA</sequence>
<comment type="caution">
    <text evidence="1">The sequence shown here is derived from an EMBL/GenBank/DDBJ whole genome shotgun (WGS) entry which is preliminary data.</text>
</comment>
<keyword evidence="2" id="KW-1185">Reference proteome</keyword>
<gene>
    <name evidence="1" type="ORF">DFH08DRAFT_776959</name>
</gene>
<protein>
    <submittedName>
        <fullName evidence="1">Uncharacterized protein</fullName>
    </submittedName>
</protein>
<name>A0AAD7ETM6_9AGAR</name>
<organism evidence="1 2">
    <name type="scientific">Mycena albidolilacea</name>
    <dbReference type="NCBI Taxonomy" id="1033008"/>
    <lineage>
        <taxon>Eukaryota</taxon>
        <taxon>Fungi</taxon>
        <taxon>Dikarya</taxon>
        <taxon>Basidiomycota</taxon>
        <taxon>Agaricomycotina</taxon>
        <taxon>Agaricomycetes</taxon>
        <taxon>Agaricomycetidae</taxon>
        <taxon>Agaricales</taxon>
        <taxon>Marasmiineae</taxon>
        <taxon>Mycenaceae</taxon>
        <taxon>Mycena</taxon>
    </lineage>
</organism>
<reference evidence="1" key="1">
    <citation type="submission" date="2023-03" db="EMBL/GenBank/DDBJ databases">
        <title>Massive genome expansion in bonnet fungi (Mycena s.s.) driven by repeated elements and novel gene families across ecological guilds.</title>
        <authorList>
            <consortium name="Lawrence Berkeley National Laboratory"/>
            <person name="Harder C.B."/>
            <person name="Miyauchi S."/>
            <person name="Viragh M."/>
            <person name="Kuo A."/>
            <person name="Thoen E."/>
            <person name="Andreopoulos B."/>
            <person name="Lu D."/>
            <person name="Skrede I."/>
            <person name="Drula E."/>
            <person name="Henrissat B."/>
            <person name="Morin E."/>
            <person name="Kohler A."/>
            <person name="Barry K."/>
            <person name="LaButti K."/>
            <person name="Morin E."/>
            <person name="Salamov A."/>
            <person name="Lipzen A."/>
            <person name="Mereny Z."/>
            <person name="Hegedus B."/>
            <person name="Baldrian P."/>
            <person name="Stursova M."/>
            <person name="Weitz H."/>
            <person name="Taylor A."/>
            <person name="Grigoriev I.V."/>
            <person name="Nagy L.G."/>
            <person name="Martin F."/>
            <person name="Kauserud H."/>
        </authorList>
    </citation>
    <scope>NUCLEOTIDE SEQUENCE</scope>
    <source>
        <strain evidence="1">CBHHK002</strain>
    </source>
</reference>
<dbReference type="Proteomes" id="UP001218218">
    <property type="component" value="Unassembled WGS sequence"/>
</dbReference>